<protein>
    <recommendedName>
        <fullName evidence="4">Leo1-like protein</fullName>
    </recommendedName>
</protein>
<dbReference type="GO" id="GO:0006368">
    <property type="term" value="P:transcription elongation by RNA polymerase II"/>
    <property type="evidence" value="ECO:0007669"/>
    <property type="project" value="InterPro"/>
</dbReference>
<evidence type="ECO:0000313" key="3">
    <source>
        <dbReference type="Proteomes" id="UP000510647"/>
    </source>
</evidence>
<feature type="region of interest" description="Disordered" evidence="1">
    <location>
        <begin position="267"/>
        <end position="390"/>
    </location>
</feature>
<proteinExistence type="predicted"/>
<dbReference type="EMBL" id="CP059267">
    <property type="protein sequence ID" value="QLQ78399.1"/>
    <property type="molecule type" value="Genomic_DNA"/>
</dbReference>
<dbReference type="PANTHER" id="PTHR23146:SF0">
    <property type="entry name" value="RNA POLYMERASE-ASSOCIATED PROTEIN LEO1"/>
    <property type="match status" value="1"/>
</dbReference>
<sequence length="402" mass="46770">MVEETELAPVAPEVVGPEEKMDDLFGDEERASDQESEPGSEQESLPGPSETDDEAEEQAMYTRKFYGEDADKSDEEEADRFKEQDVELVRHIVPYKSIDDEKSTIYYTKIPEYLTIDPVPFDPPSFKSKVEQRLQSSSREDQLGDRLIDENTVRWRYSRDENQQVYKESNAQIVKWSDGSFSLKLGAEYTDILINDTDNTFFAVSHDQQELMQCCQGGEITKSLMFIPTSTNSKMYQRLTKAVMRRDQKQASGPGVYIVNRDPELEKSELEKKQQQVLRERRRKQLKETESRNSAEPSSGNYRRNPIASENEQEPYYSSSRRNEYEQDDFLVDDDEEEEAPYSDENDVLDDNEEELDAEEANAERLRQLKREGAEKYKDQDTKTDFTTKRRKVAIIDDEDDE</sequence>
<dbReference type="GO" id="GO:1990269">
    <property type="term" value="F:RNA polymerase II C-terminal domain phosphoserine binding"/>
    <property type="evidence" value="ECO:0007669"/>
    <property type="project" value="TreeGrafter"/>
</dbReference>
<feature type="compositionally biased region" description="Acidic residues" evidence="1">
    <location>
        <begin position="326"/>
        <end position="361"/>
    </location>
</feature>
<dbReference type="PANTHER" id="PTHR23146">
    <property type="entry name" value="LEO1 PROTEIN"/>
    <property type="match status" value="1"/>
</dbReference>
<gene>
    <name evidence="2" type="ORF">HG537_0A06460</name>
</gene>
<dbReference type="OrthoDB" id="20844at2759"/>
<accession>A0A7H9HM75</accession>
<dbReference type="GO" id="GO:0032968">
    <property type="term" value="P:positive regulation of transcription elongation by RNA polymerase II"/>
    <property type="evidence" value="ECO:0007669"/>
    <property type="project" value="TreeGrafter"/>
</dbReference>
<evidence type="ECO:0008006" key="4">
    <source>
        <dbReference type="Google" id="ProtNLM"/>
    </source>
</evidence>
<evidence type="ECO:0000256" key="1">
    <source>
        <dbReference type="SAM" id="MobiDB-lite"/>
    </source>
</evidence>
<reference evidence="2 3" key="1">
    <citation type="submission" date="2020-06" db="EMBL/GenBank/DDBJ databases">
        <title>The yeast mating-type switching endonuclease HO is a domesticated member of an unorthodox homing genetic element family.</title>
        <authorList>
            <person name="Coughlan A.Y."/>
            <person name="Lombardi L."/>
            <person name="Braun-Galleani S."/>
            <person name="Martos A.R."/>
            <person name="Galeote V."/>
            <person name="Bigey F."/>
            <person name="Dequin S."/>
            <person name="Byrne K.P."/>
            <person name="Wolfe K.H."/>
        </authorList>
    </citation>
    <scope>NUCLEOTIDE SEQUENCE [LARGE SCALE GENOMIC DNA]</scope>
    <source>
        <strain evidence="2 3">CBS2947</strain>
    </source>
</reference>
<name>A0A7H9HM75_9SACH</name>
<feature type="compositionally biased region" description="Basic and acidic residues" evidence="1">
    <location>
        <begin position="362"/>
        <end position="388"/>
    </location>
</feature>
<dbReference type="Proteomes" id="UP000510647">
    <property type="component" value="Chromosome 1"/>
</dbReference>
<feature type="region of interest" description="Disordered" evidence="1">
    <location>
        <begin position="1"/>
        <end position="82"/>
    </location>
</feature>
<dbReference type="GO" id="GO:0016593">
    <property type="term" value="C:Cdc73/Paf1 complex"/>
    <property type="evidence" value="ECO:0007669"/>
    <property type="project" value="InterPro"/>
</dbReference>
<dbReference type="InterPro" id="IPR007149">
    <property type="entry name" value="Leo1"/>
</dbReference>
<feature type="compositionally biased region" description="Basic and acidic residues" evidence="1">
    <location>
        <begin position="17"/>
        <end position="33"/>
    </location>
</feature>
<dbReference type="AlphaFoldDB" id="A0A7H9HM75"/>
<organism evidence="2 3">
    <name type="scientific">Torulaspora globosa</name>
    <dbReference type="NCBI Taxonomy" id="48254"/>
    <lineage>
        <taxon>Eukaryota</taxon>
        <taxon>Fungi</taxon>
        <taxon>Dikarya</taxon>
        <taxon>Ascomycota</taxon>
        <taxon>Saccharomycotina</taxon>
        <taxon>Saccharomycetes</taxon>
        <taxon>Saccharomycetales</taxon>
        <taxon>Saccharomycetaceae</taxon>
        <taxon>Torulaspora</taxon>
    </lineage>
</organism>
<keyword evidence="3" id="KW-1185">Reference proteome</keyword>
<dbReference type="Pfam" id="PF04004">
    <property type="entry name" value="Leo1"/>
    <property type="match status" value="1"/>
</dbReference>
<evidence type="ECO:0000313" key="2">
    <source>
        <dbReference type="EMBL" id="QLQ78399.1"/>
    </source>
</evidence>